<keyword evidence="1" id="KW-0472">Membrane</keyword>
<dbReference type="EMBL" id="JAPUFD010000006">
    <property type="protein sequence ID" value="MDI1487813.1"/>
    <property type="molecule type" value="Genomic_DNA"/>
</dbReference>
<comment type="caution">
    <text evidence="2">The sequence shown here is derived from an EMBL/GenBank/DDBJ whole genome shotgun (WGS) entry which is preliminary data.</text>
</comment>
<dbReference type="AlphaFoldDB" id="A0AA43QJT2"/>
<evidence type="ECO:0000313" key="3">
    <source>
        <dbReference type="Proteomes" id="UP001161017"/>
    </source>
</evidence>
<name>A0AA43QJT2_9LECA</name>
<accession>A0AA43QJT2</accession>
<sequence length="61" mass="6915">MSSTDYNYDEQGQFFPYFIFTISALVTLPLSYSLLKPTDGEQERAGESDVAFADVFATYKK</sequence>
<reference evidence="2" key="1">
    <citation type="journal article" date="2023" name="Genome Biol. Evol.">
        <title>First Whole Genome Sequence and Flow Cytometry Genome Size Data for the Lichen-Forming Fungus Ramalina farinacea (Ascomycota).</title>
        <authorList>
            <person name="Llewellyn T."/>
            <person name="Mian S."/>
            <person name="Hill R."/>
            <person name="Leitch I.J."/>
            <person name="Gaya E."/>
        </authorList>
    </citation>
    <scope>NUCLEOTIDE SEQUENCE</scope>
    <source>
        <strain evidence="2">LIQ254RAFAR</strain>
    </source>
</reference>
<keyword evidence="3" id="KW-1185">Reference proteome</keyword>
<keyword evidence="1" id="KW-1133">Transmembrane helix</keyword>
<evidence type="ECO:0000256" key="1">
    <source>
        <dbReference type="SAM" id="Phobius"/>
    </source>
</evidence>
<protein>
    <submittedName>
        <fullName evidence="2">Secretory subunit</fullName>
    </submittedName>
</protein>
<dbReference type="Proteomes" id="UP001161017">
    <property type="component" value="Unassembled WGS sequence"/>
</dbReference>
<evidence type="ECO:0000313" key="2">
    <source>
        <dbReference type="EMBL" id="MDI1487813.1"/>
    </source>
</evidence>
<organism evidence="2 3">
    <name type="scientific">Ramalina farinacea</name>
    <dbReference type="NCBI Taxonomy" id="258253"/>
    <lineage>
        <taxon>Eukaryota</taxon>
        <taxon>Fungi</taxon>
        <taxon>Dikarya</taxon>
        <taxon>Ascomycota</taxon>
        <taxon>Pezizomycotina</taxon>
        <taxon>Lecanoromycetes</taxon>
        <taxon>OSLEUM clade</taxon>
        <taxon>Lecanoromycetidae</taxon>
        <taxon>Lecanorales</taxon>
        <taxon>Lecanorineae</taxon>
        <taxon>Ramalinaceae</taxon>
        <taxon>Ramalina</taxon>
    </lineage>
</organism>
<keyword evidence="1" id="KW-0812">Transmembrane</keyword>
<gene>
    <name evidence="2" type="primary">SEC63_3</name>
    <name evidence="2" type="ORF">OHK93_007086</name>
</gene>
<feature type="transmembrane region" description="Helical" evidence="1">
    <location>
        <begin position="14"/>
        <end position="35"/>
    </location>
</feature>
<proteinExistence type="predicted"/>